<keyword evidence="9 14" id="KW-1133">Transmembrane helix</keyword>
<dbReference type="GO" id="GO:0005891">
    <property type="term" value="C:voltage-gated calcium channel complex"/>
    <property type="evidence" value="ECO:0007669"/>
    <property type="project" value="TreeGrafter"/>
</dbReference>
<evidence type="ECO:0000313" key="16">
    <source>
        <dbReference type="EnsemblMetazoa" id="XP_024083611.1"/>
    </source>
</evidence>
<keyword evidence="11 14" id="KW-0472">Membrane</keyword>
<evidence type="ECO:0000256" key="13">
    <source>
        <dbReference type="ARBA" id="ARBA00023303"/>
    </source>
</evidence>
<evidence type="ECO:0000256" key="12">
    <source>
        <dbReference type="ARBA" id="ARBA00023180"/>
    </source>
</evidence>
<evidence type="ECO:0000256" key="2">
    <source>
        <dbReference type="ARBA" id="ARBA00022448"/>
    </source>
</evidence>
<reference evidence="16" key="1">
    <citation type="submission" date="2022-01" db="UniProtKB">
        <authorList>
            <consortium name="EnsemblMetazoa"/>
        </authorList>
    </citation>
    <scope>IDENTIFICATION</scope>
</reference>
<evidence type="ECO:0000256" key="10">
    <source>
        <dbReference type="ARBA" id="ARBA00023065"/>
    </source>
</evidence>
<keyword evidence="2" id="KW-0813">Transport</keyword>
<proteinExistence type="predicted"/>
<keyword evidence="13" id="KW-0407">Ion channel</keyword>
<dbReference type="EnsemblMetazoa" id="XM_024227843.1">
    <property type="protein sequence ID" value="XP_024083611.1"/>
    <property type="gene ID" value="LOC106666433"/>
</dbReference>
<keyword evidence="5 14" id="KW-0812">Transmembrane</keyword>
<keyword evidence="3" id="KW-0109">Calcium transport</keyword>
<accession>A0A8I6SM37</accession>
<dbReference type="AlphaFoldDB" id="A0A8I6SM37"/>
<evidence type="ECO:0000256" key="14">
    <source>
        <dbReference type="SAM" id="Phobius"/>
    </source>
</evidence>
<evidence type="ECO:0000256" key="7">
    <source>
        <dbReference type="ARBA" id="ARBA00022837"/>
    </source>
</evidence>
<organism evidence="16 17">
    <name type="scientific">Cimex lectularius</name>
    <name type="common">Bed bug</name>
    <name type="synonym">Acanthia lectularia</name>
    <dbReference type="NCBI Taxonomy" id="79782"/>
    <lineage>
        <taxon>Eukaryota</taxon>
        <taxon>Metazoa</taxon>
        <taxon>Ecdysozoa</taxon>
        <taxon>Arthropoda</taxon>
        <taxon>Hexapoda</taxon>
        <taxon>Insecta</taxon>
        <taxon>Pterygota</taxon>
        <taxon>Neoptera</taxon>
        <taxon>Paraneoptera</taxon>
        <taxon>Hemiptera</taxon>
        <taxon>Heteroptera</taxon>
        <taxon>Panheteroptera</taxon>
        <taxon>Cimicomorpha</taxon>
        <taxon>Cimicidae</taxon>
        <taxon>Cimex</taxon>
    </lineage>
</organism>
<dbReference type="GeneID" id="106666433"/>
<protein>
    <recommendedName>
        <fullName evidence="15">Ion transport domain-containing protein</fullName>
    </recommendedName>
</protein>
<dbReference type="OMA" id="MNEDECE"/>
<evidence type="ECO:0000256" key="11">
    <source>
        <dbReference type="ARBA" id="ARBA00023136"/>
    </source>
</evidence>
<comment type="subcellular location">
    <subcellularLocation>
        <location evidence="1">Membrane</location>
        <topology evidence="1">Multi-pass membrane protein</topology>
    </subcellularLocation>
</comment>
<keyword evidence="7" id="KW-0106">Calcium</keyword>
<evidence type="ECO:0000256" key="9">
    <source>
        <dbReference type="ARBA" id="ARBA00022989"/>
    </source>
</evidence>
<keyword evidence="4" id="KW-0107">Calcium channel</keyword>
<dbReference type="InterPro" id="IPR005821">
    <property type="entry name" value="Ion_trans_dom"/>
</dbReference>
<feature type="transmembrane region" description="Helical" evidence="14">
    <location>
        <begin position="110"/>
        <end position="133"/>
    </location>
</feature>
<dbReference type="Proteomes" id="UP000494040">
    <property type="component" value="Unassembled WGS sequence"/>
</dbReference>
<dbReference type="Gene3D" id="1.20.120.350">
    <property type="entry name" value="Voltage-gated potassium channels. Chain C"/>
    <property type="match status" value="1"/>
</dbReference>
<dbReference type="PANTHER" id="PTHR45628">
    <property type="entry name" value="VOLTAGE-DEPENDENT CALCIUM CHANNEL TYPE A SUBUNIT ALPHA-1"/>
    <property type="match status" value="1"/>
</dbReference>
<evidence type="ECO:0000256" key="8">
    <source>
        <dbReference type="ARBA" id="ARBA00022882"/>
    </source>
</evidence>
<feature type="transmembrane region" description="Helical" evidence="14">
    <location>
        <begin position="74"/>
        <end position="98"/>
    </location>
</feature>
<evidence type="ECO:0000256" key="5">
    <source>
        <dbReference type="ARBA" id="ARBA00022692"/>
    </source>
</evidence>
<feature type="domain" description="Ion transport" evidence="15">
    <location>
        <begin position="36"/>
        <end position="153"/>
    </location>
</feature>
<dbReference type="InterPro" id="IPR050599">
    <property type="entry name" value="VDCC_alpha-1_subunit"/>
</dbReference>
<keyword evidence="17" id="KW-1185">Reference proteome</keyword>
<keyword evidence="8" id="KW-0851">Voltage-gated channel</keyword>
<evidence type="ECO:0000256" key="3">
    <source>
        <dbReference type="ARBA" id="ARBA00022568"/>
    </source>
</evidence>
<dbReference type="Pfam" id="PF00520">
    <property type="entry name" value="Ion_trans"/>
    <property type="match status" value="1"/>
</dbReference>
<sequence length="164" mass="18824">MSEGANTDPSASHTALFLFKEDNPLRQKTKAIVTWPPFEYIILVVIVINCVILGFGLYLPEDNKTAQTLEKTEIYFLLIFIFEMVLKCVAFGFCLHPGSYIRNPWNIIDFFVIVVGILSFFPLGIELSVLRMLRVVRLLRLFRLVKILRTSKHPIIANLMSEFA</sequence>
<evidence type="ECO:0000259" key="15">
    <source>
        <dbReference type="Pfam" id="PF00520"/>
    </source>
</evidence>
<evidence type="ECO:0000256" key="4">
    <source>
        <dbReference type="ARBA" id="ARBA00022673"/>
    </source>
</evidence>
<dbReference type="FunFam" id="1.20.120.350:FF:000009">
    <property type="entry name" value="Voltage-dependent T-type calcium channel subunit alpha"/>
    <property type="match status" value="1"/>
</dbReference>
<keyword evidence="12" id="KW-0325">Glycoprotein</keyword>
<evidence type="ECO:0000256" key="6">
    <source>
        <dbReference type="ARBA" id="ARBA00022737"/>
    </source>
</evidence>
<dbReference type="GO" id="GO:0008331">
    <property type="term" value="F:high voltage-gated calcium channel activity"/>
    <property type="evidence" value="ECO:0007669"/>
    <property type="project" value="TreeGrafter"/>
</dbReference>
<dbReference type="OrthoDB" id="2984333at2759"/>
<dbReference type="InterPro" id="IPR027359">
    <property type="entry name" value="Volt_channel_dom_sf"/>
</dbReference>
<feature type="transmembrane region" description="Helical" evidence="14">
    <location>
        <begin position="40"/>
        <end position="59"/>
    </location>
</feature>
<name>A0A8I6SM37_CIMLE</name>
<dbReference type="PANTHER" id="PTHR45628:SF7">
    <property type="entry name" value="VOLTAGE-DEPENDENT CALCIUM CHANNEL TYPE A SUBUNIT ALPHA-1"/>
    <property type="match status" value="1"/>
</dbReference>
<dbReference type="SUPFAM" id="SSF81324">
    <property type="entry name" value="Voltage-gated potassium channels"/>
    <property type="match status" value="1"/>
</dbReference>
<evidence type="ECO:0000313" key="17">
    <source>
        <dbReference type="Proteomes" id="UP000494040"/>
    </source>
</evidence>
<dbReference type="RefSeq" id="XP_024083611.1">
    <property type="nucleotide sequence ID" value="XM_024227843.1"/>
</dbReference>
<dbReference type="GO" id="GO:0098703">
    <property type="term" value="P:calcium ion import across plasma membrane"/>
    <property type="evidence" value="ECO:0007669"/>
    <property type="project" value="TreeGrafter"/>
</dbReference>
<keyword evidence="10" id="KW-0406">Ion transport</keyword>
<keyword evidence="6" id="KW-0677">Repeat</keyword>
<evidence type="ECO:0000256" key="1">
    <source>
        <dbReference type="ARBA" id="ARBA00004141"/>
    </source>
</evidence>